<evidence type="ECO:0000256" key="14">
    <source>
        <dbReference type="ARBA" id="ARBA00038000"/>
    </source>
</evidence>
<dbReference type="GO" id="GO:0008270">
    <property type="term" value="F:zinc ion binding"/>
    <property type="evidence" value="ECO:0007669"/>
    <property type="project" value="UniProtKB-KW"/>
</dbReference>
<keyword evidence="3" id="KW-0479">Metal-binding</keyword>
<dbReference type="GO" id="GO:0016887">
    <property type="term" value="F:ATP hydrolysis activity"/>
    <property type="evidence" value="ECO:0007669"/>
    <property type="project" value="InterPro"/>
</dbReference>
<evidence type="ECO:0000256" key="11">
    <source>
        <dbReference type="ARBA" id="ARBA00022881"/>
    </source>
</evidence>
<name>A0A1G1V121_9BACT</name>
<dbReference type="Gene3D" id="1.20.1580.10">
    <property type="entry name" value="ABC transporter ATPase like domain"/>
    <property type="match status" value="2"/>
</dbReference>
<dbReference type="Gene3D" id="1.10.8.280">
    <property type="entry name" value="ABC transporter ATPase domain-like"/>
    <property type="match status" value="1"/>
</dbReference>
<dbReference type="AlphaFoldDB" id="A0A1G1V121"/>
<dbReference type="GO" id="GO:0006289">
    <property type="term" value="P:nucleotide-excision repair"/>
    <property type="evidence" value="ECO:0007669"/>
    <property type="project" value="InterPro"/>
</dbReference>
<dbReference type="PANTHER" id="PTHR43152:SF3">
    <property type="entry name" value="UVRABC SYSTEM PROTEIN A"/>
    <property type="match status" value="1"/>
</dbReference>
<dbReference type="PANTHER" id="PTHR43152">
    <property type="entry name" value="UVRABC SYSTEM PROTEIN A"/>
    <property type="match status" value="1"/>
</dbReference>
<keyword evidence="2" id="KW-0963">Cytoplasm</keyword>
<evidence type="ECO:0000256" key="17">
    <source>
        <dbReference type="SAM" id="MobiDB-lite"/>
    </source>
</evidence>
<dbReference type="GO" id="GO:0005737">
    <property type="term" value="C:cytoplasm"/>
    <property type="evidence" value="ECO:0007669"/>
    <property type="project" value="UniProtKB-SubCell"/>
</dbReference>
<evidence type="ECO:0000256" key="15">
    <source>
        <dbReference type="ARBA" id="ARBA00039316"/>
    </source>
</evidence>
<reference evidence="19 20" key="1">
    <citation type="journal article" date="2016" name="Nat. Commun.">
        <title>Thousands of microbial genomes shed light on interconnected biogeochemical processes in an aquifer system.</title>
        <authorList>
            <person name="Anantharaman K."/>
            <person name="Brown C.T."/>
            <person name="Hug L.A."/>
            <person name="Sharon I."/>
            <person name="Castelle C.J."/>
            <person name="Probst A.J."/>
            <person name="Thomas B.C."/>
            <person name="Singh A."/>
            <person name="Wilkins M.J."/>
            <person name="Karaoz U."/>
            <person name="Brodie E.L."/>
            <person name="Williams K.H."/>
            <person name="Hubbard S.S."/>
            <person name="Banfield J.F."/>
        </authorList>
    </citation>
    <scope>NUCLEOTIDE SEQUENCE [LARGE SCALE GENOMIC DNA]</scope>
</reference>
<dbReference type="Pfam" id="PF17755">
    <property type="entry name" value="UvrA_DNA-bind"/>
    <property type="match status" value="1"/>
</dbReference>
<dbReference type="PROSITE" id="PS00211">
    <property type="entry name" value="ABC_TRANSPORTER_1"/>
    <property type="match status" value="2"/>
</dbReference>
<dbReference type="SUPFAM" id="SSF52540">
    <property type="entry name" value="P-loop containing nucleoside triphosphate hydrolases"/>
    <property type="match status" value="2"/>
</dbReference>
<protein>
    <recommendedName>
        <fullName evidence="15">UvrABC system protein A</fullName>
    </recommendedName>
    <alternativeName>
        <fullName evidence="16">Excinuclease ABC subunit A</fullName>
    </alternativeName>
</protein>
<dbReference type="FunFam" id="3.40.50.300:FF:000028">
    <property type="entry name" value="UvrABC system protein A"/>
    <property type="match status" value="1"/>
</dbReference>
<evidence type="ECO:0000259" key="18">
    <source>
        <dbReference type="PROSITE" id="PS50893"/>
    </source>
</evidence>
<dbReference type="EMBL" id="MHBW01000016">
    <property type="protein sequence ID" value="OGY09099.1"/>
    <property type="molecule type" value="Genomic_DNA"/>
</dbReference>
<evidence type="ECO:0000256" key="2">
    <source>
        <dbReference type="ARBA" id="ARBA00022490"/>
    </source>
</evidence>
<dbReference type="Gene3D" id="3.30.1490.20">
    <property type="entry name" value="ATP-grasp fold, A domain"/>
    <property type="match status" value="1"/>
</dbReference>
<evidence type="ECO:0000313" key="19">
    <source>
        <dbReference type="EMBL" id="OGY09099.1"/>
    </source>
</evidence>
<dbReference type="GO" id="GO:0005524">
    <property type="term" value="F:ATP binding"/>
    <property type="evidence" value="ECO:0007669"/>
    <property type="project" value="UniProtKB-KW"/>
</dbReference>
<keyword evidence="6" id="KW-0227">DNA damage</keyword>
<evidence type="ECO:0000256" key="7">
    <source>
        <dbReference type="ARBA" id="ARBA00022769"/>
    </source>
</evidence>
<dbReference type="CDD" id="cd03270">
    <property type="entry name" value="ABC_UvrA_I"/>
    <property type="match status" value="1"/>
</dbReference>
<evidence type="ECO:0000256" key="3">
    <source>
        <dbReference type="ARBA" id="ARBA00022723"/>
    </source>
</evidence>
<evidence type="ECO:0000256" key="1">
    <source>
        <dbReference type="ARBA" id="ARBA00004496"/>
    </source>
</evidence>
<keyword evidence="13" id="KW-0234">DNA repair</keyword>
<dbReference type="InterPro" id="IPR041552">
    <property type="entry name" value="UvrA_DNA-bd"/>
</dbReference>
<keyword evidence="10" id="KW-0067">ATP-binding</keyword>
<dbReference type="InterPro" id="IPR027417">
    <property type="entry name" value="P-loop_NTPase"/>
</dbReference>
<dbReference type="InterPro" id="IPR041102">
    <property type="entry name" value="UvrA_inter"/>
</dbReference>
<sequence>MDKLIIKGARQHNLKNIDVEIPKNKLVVFTGISGSGKSSLAFDTIYAEGQRRYVESLSSYARQFLGIMDKPDVDSIEGLSPAISIEQKTTSHNPRSTVGTITEIYDYLRLLFARIGHPHCPICGREIEQQSAETITNNAISMIKDVADKENVAKFLLLSPVVRDKKGEFANLFANLRAKGFPRVRVDGKVYGLDEDLFLIKTNKHTIDVVIDRVSIEKKQLRDKVAQNNLRLRLANSIEQGLGLSEGLIILSQIHDSSFGIPDSPKNLEDHLFSEKFSCPVDNISFPEIEPRTFSFNSPHGACSTCAGIGTLLKIDPDKLINPELTLSEGAILPLGTMFENDTWYSRIIAQAVKEAGSNIQTLVKNFSEEKIGILLWGTGNKKYRVWGTNHLGEKTRTEETFPGIIAELERRYSQSESEYVRAEIAKYMVEKICPDCKGARLKEEALSITIDGKSIVDVTQMQIADSLTFARDLFGAETPLSKREQEIAKMILKEIVSRLNFLVSVGLEYLTLGRSSGTLAGGEAQRIRLASQIGSGLSGVLYVLDEPTIGLHQRDNKRLISTLRNLRNLGNTVIVVEHDREMMEKADWILDFGPGAGKQGGALVAEGNLSAILAHKDSITAKYLSGKKDLWINTSSSRAKRGDPSEDEIASSHTPRNDDNAYLQLMGVKAHNLKDVEVKIPLHKLVCITGVSGSGKSTLLVNTLYPALHDALNRSWPERNQLYAPKNGDFERLEGIGQINRLILLDQSPIGRTPRSNPATYTGVFNEIRALFAQTPEARVRGYKAGRFSFNVKGGRCEACEGQGVNKIEMQFLSDVYITCDICNGTRFNRETLEVEWHGKNIAEVLGMTVLEAKEFFANIPHIADKLNTLAEVGLDYIELGQSAPTLSGGEAQRVKLSSELMKRGGSSTFYILDEPTTGLHFSDIEKLLKCLLRLVSMGNTVVIIEHNLDVIKNADWIIDLGPEGGEKGGEIIAVGTPWQVSQNKKSYTGQFLSELL</sequence>
<dbReference type="Pfam" id="PF17760">
    <property type="entry name" value="UvrA_inter"/>
    <property type="match status" value="1"/>
</dbReference>
<dbReference type="GO" id="GO:0009380">
    <property type="term" value="C:excinuclease repair complex"/>
    <property type="evidence" value="ECO:0007669"/>
    <property type="project" value="InterPro"/>
</dbReference>
<comment type="caution">
    <text evidence="19">The sequence shown here is derived from an EMBL/GenBank/DDBJ whole genome shotgun (WGS) entry which is preliminary data.</text>
</comment>
<evidence type="ECO:0000256" key="6">
    <source>
        <dbReference type="ARBA" id="ARBA00022763"/>
    </source>
</evidence>
<gene>
    <name evidence="19" type="ORF">A2782_00045</name>
</gene>
<dbReference type="Gene3D" id="3.40.50.300">
    <property type="entry name" value="P-loop containing nucleotide triphosphate hydrolases"/>
    <property type="match status" value="2"/>
</dbReference>
<keyword evidence="9" id="KW-0862">Zinc</keyword>
<keyword evidence="12" id="KW-0238">DNA-binding</keyword>
<dbReference type="InterPro" id="IPR017871">
    <property type="entry name" value="ABC_transporter-like_CS"/>
</dbReference>
<evidence type="ECO:0000256" key="9">
    <source>
        <dbReference type="ARBA" id="ARBA00022833"/>
    </source>
</evidence>
<comment type="similarity">
    <text evidence="14">Belongs to the ABC transporter superfamily. UvrA family.</text>
</comment>
<dbReference type="NCBIfam" id="NF001503">
    <property type="entry name" value="PRK00349.1"/>
    <property type="match status" value="1"/>
</dbReference>
<feature type="region of interest" description="Disordered" evidence="17">
    <location>
        <begin position="636"/>
        <end position="657"/>
    </location>
</feature>
<comment type="subcellular location">
    <subcellularLocation>
        <location evidence="1">Cytoplasm</location>
    </subcellularLocation>
</comment>
<organism evidence="19 20">
    <name type="scientific">Candidatus Blackburnbacteria bacterium RIFCSPHIGHO2_01_FULL_43_15b</name>
    <dbReference type="NCBI Taxonomy" id="1797513"/>
    <lineage>
        <taxon>Bacteria</taxon>
        <taxon>Candidatus Blackburniibacteriota</taxon>
    </lineage>
</organism>
<dbReference type="FunFam" id="1.20.1580.10:FF:000002">
    <property type="entry name" value="UvrABC system protein A"/>
    <property type="match status" value="1"/>
</dbReference>
<keyword evidence="4" id="KW-0677">Repeat</keyword>
<evidence type="ECO:0000256" key="12">
    <source>
        <dbReference type="ARBA" id="ARBA00023125"/>
    </source>
</evidence>
<dbReference type="GO" id="GO:0004518">
    <property type="term" value="F:nuclease activity"/>
    <property type="evidence" value="ECO:0007669"/>
    <property type="project" value="UniProtKB-KW"/>
</dbReference>
<evidence type="ECO:0000256" key="13">
    <source>
        <dbReference type="ARBA" id="ARBA00023204"/>
    </source>
</evidence>
<evidence type="ECO:0000256" key="5">
    <source>
        <dbReference type="ARBA" id="ARBA00022741"/>
    </source>
</evidence>
<dbReference type="PROSITE" id="PS50893">
    <property type="entry name" value="ABC_TRANSPORTER_2"/>
    <property type="match status" value="1"/>
</dbReference>
<evidence type="ECO:0000256" key="16">
    <source>
        <dbReference type="ARBA" id="ARBA00042156"/>
    </source>
</evidence>
<dbReference type="STRING" id="1797513.A2782_00045"/>
<dbReference type="InterPro" id="IPR003439">
    <property type="entry name" value="ABC_transporter-like_ATP-bd"/>
</dbReference>
<accession>A0A1G1V121</accession>
<keyword evidence="11" id="KW-0267">Excision nuclease</keyword>
<evidence type="ECO:0000256" key="4">
    <source>
        <dbReference type="ARBA" id="ARBA00022737"/>
    </source>
</evidence>
<evidence type="ECO:0000256" key="10">
    <source>
        <dbReference type="ARBA" id="ARBA00022840"/>
    </source>
</evidence>
<evidence type="ECO:0000313" key="20">
    <source>
        <dbReference type="Proteomes" id="UP000177967"/>
    </source>
</evidence>
<feature type="domain" description="ABC transporter" evidence="18">
    <location>
        <begin position="656"/>
        <end position="995"/>
    </location>
</feature>
<dbReference type="NCBIfam" id="TIGR00630">
    <property type="entry name" value="uvra"/>
    <property type="match status" value="1"/>
</dbReference>
<keyword evidence="7" id="KW-0228">DNA excision</keyword>
<dbReference type="Proteomes" id="UP000177967">
    <property type="component" value="Unassembled WGS sequence"/>
</dbReference>
<keyword evidence="5" id="KW-0547">Nucleotide-binding</keyword>
<proteinExistence type="inferred from homology"/>
<keyword evidence="8" id="KW-0863">Zinc-finger</keyword>
<dbReference type="InterPro" id="IPR004602">
    <property type="entry name" value="UvrA"/>
</dbReference>
<dbReference type="GO" id="GO:0003677">
    <property type="term" value="F:DNA binding"/>
    <property type="evidence" value="ECO:0007669"/>
    <property type="project" value="UniProtKB-KW"/>
</dbReference>
<evidence type="ECO:0000256" key="8">
    <source>
        <dbReference type="ARBA" id="ARBA00022771"/>
    </source>
</evidence>
<dbReference type="InterPro" id="IPR013815">
    <property type="entry name" value="ATP_grasp_subdomain_1"/>
</dbReference>